<dbReference type="Pfam" id="PF13250">
    <property type="entry name" value="SNIPE"/>
    <property type="match status" value="1"/>
</dbReference>
<organism evidence="3 4">
    <name type="scientific">Mycobacteroides chelonae</name>
    <name type="common">Mycobacterium chelonae</name>
    <dbReference type="NCBI Taxonomy" id="1774"/>
    <lineage>
        <taxon>Bacteria</taxon>
        <taxon>Bacillati</taxon>
        <taxon>Actinomycetota</taxon>
        <taxon>Actinomycetes</taxon>
        <taxon>Mycobacteriales</taxon>
        <taxon>Mycobacteriaceae</taxon>
        <taxon>Mycobacteroides</taxon>
    </lineage>
</organism>
<dbReference type="InterPro" id="IPR025280">
    <property type="entry name" value="SNIPE"/>
</dbReference>
<keyword evidence="4" id="KW-1185">Reference proteome</keyword>
<feature type="coiled-coil region" evidence="1">
    <location>
        <begin position="265"/>
        <end position="316"/>
    </location>
</feature>
<protein>
    <submittedName>
        <fullName evidence="3">ATPase</fullName>
    </submittedName>
</protein>
<dbReference type="InterPro" id="IPR018306">
    <property type="entry name" value="Phage_T5_Orf172_DNA-bd"/>
</dbReference>
<evidence type="ECO:0000313" key="3">
    <source>
        <dbReference type="EMBL" id="OHU80429.1"/>
    </source>
</evidence>
<comment type="caution">
    <text evidence="3">The sequence shown here is derived from an EMBL/GenBank/DDBJ whole genome shotgun (WGS) entry which is preliminary data.</text>
</comment>
<gene>
    <name evidence="3" type="ORF">BKG84_02975</name>
</gene>
<evidence type="ECO:0000256" key="1">
    <source>
        <dbReference type="SAM" id="Coils"/>
    </source>
</evidence>
<evidence type="ECO:0000259" key="2">
    <source>
        <dbReference type="SMART" id="SM00974"/>
    </source>
</evidence>
<dbReference type="Pfam" id="PF13455">
    <property type="entry name" value="MUG113"/>
    <property type="match status" value="1"/>
</dbReference>
<accession>A0A1S1M725</accession>
<dbReference type="Pfam" id="PF10708">
    <property type="entry name" value="DUF2510"/>
    <property type="match status" value="1"/>
</dbReference>
<evidence type="ECO:0000313" key="4">
    <source>
        <dbReference type="Proteomes" id="UP000179441"/>
    </source>
</evidence>
<name>A0A1S1M725_MYCCH</name>
<sequence length="469" mass="53430">MNTPAGWYPDAFAPGFLRYWDGTQWTSHTAPYAQPQAVPANQAPSQPPDANTHESNVATKVSFFGAKKRAEDLQREVDQLRSQIVRLGALEAVELEQETKRLVAEVDKLRDVREGLEEEIQCAREQLVETQGLVEFQDVGLYQYRHPAESSVALRNELDKTRAQIKDTVRTKTAILASTSFTFNNSAAQGRKFVSEMSRIMLRAYNAEAENCVKTVKAGNLPAAQARLRKAMDQIAQQGRMIDLRVAEQYHWLRLRELELAADFHMRVQAEKEAERERRAELAEQRKAEQELRRERERLEKELAHYSNAIAMLEKNDDYDGVARLRVKLADVVRAIENVDYRQANIRAGFVYVISNIGAFGANMIKIGMTRRLEPMDRVRELGDASVPFRFDVHALFFADDAVLVESQLHQAFADKRVNRVNLRREFFYATPGEVLDVLKDTVGEVVEYNPSPEAEEYRISQGAPDTSL</sequence>
<dbReference type="AlphaFoldDB" id="A0A1S1M725"/>
<keyword evidence="1" id="KW-0175">Coiled coil</keyword>
<feature type="domain" description="Bacteriophage T5 Orf172 DNA-binding" evidence="2">
    <location>
        <begin position="359"/>
        <end position="442"/>
    </location>
</feature>
<reference evidence="3 4" key="1">
    <citation type="submission" date="2016-10" db="EMBL/GenBank/DDBJ databases">
        <title>Evaluation of Human, Veterinary and Environmental Mycobacterium chelonae Isolates by Core Genome Phylogenomic Analysis, Targeted Gene Comparison, and Anti-microbial Susceptibility Patterns: A Tale of Mistaken Identities.</title>
        <authorList>
            <person name="Fogelson S.B."/>
            <person name="Camus A.C."/>
            <person name="Lorenz W."/>
            <person name="Vasireddy R."/>
            <person name="Vasireddy S."/>
            <person name="Smith T."/>
            <person name="Brown-Elliott B.A."/>
            <person name="Wallace R.J.Jr."/>
            <person name="Hasan N.A."/>
            <person name="Reischl U."/>
            <person name="Sanchez S."/>
        </authorList>
    </citation>
    <scope>NUCLEOTIDE SEQUENCE [LARGE SCALE GENOMIC DNA]</scope>
    <source>
        <strain evidence="3 4">15518</strain>
    </source>
</reference>
<dbReference type="EMBL" id="MLIS01000001">
    <property type="protein sequence ID" value="OHU80429.1"/>
    <property type="molecule type" value="Genomic_DNA"/>
</dbReference>
<dbReference type="SMART" id="SM00974">
    <property type="entry name" value="T5orf172"/>
    <property type="match status" value="1"/>
</dbReference>
<dbReference type="RefSeq" id="WP_070951213.1">
    <property type="nucleotide sequence ID" value="NZ_CP050145.1"/>
</dbReference>
<proteinExistence type="predicted"/>
<feature type="coiled-coil region" evidence="1">
    <location>
        <begin position="63"/>
        <end position="133"/>
    </location>
</feature>
<dbReference type="Proteomes" id="UP000179441">
    <property type="component" value="Unassembled WGS sequence"/>
</dbReference>
<dbReference type="InterPro" id="IPR018929">
    <property type="entry name" value="DUF2510"/>
</dbReference>